<proteinExistence type="predicted"/>
<name>A0A9W4T0P1_9GLOM</name>
<keyword evidence="2" id="KW-1185">Reference proteome</keyword>
<dbReference type="EMBL" id="CAMKVN010004019">
    <property type="protein sequence ID" value="CAI2186126.1"/>
    <property type="molecule type" value="Genomic_DNA"/>
</dbReference>
<comment type="caution">
    <text evidence="1">The sequence shown here is derived from an EMBL/GenBank/DDBJ whole genome shotgun (WGS) entry which is preliminary data.</text>
</comment>
<protein>
    <submittedName>
        <fullName evidence="1">16444_t:CDS:1</fullName>
    </submittedName>
</protein>
<feature type="non-terminal residue" evidence="1">
    <location>
        <position position="1"/>
    </location>
</feature>
<organism evidence="1 2">
    <name type="scientific">Funneliformis geosporum</name>
    <dbReference type="NCBI Taxonomy" id="1117311"/>
    <lineage>
        <taxon>Eukaryota</taxon>
        <taxon>Fungi</taxon>
        <taxon>Fungi incertae sedis</taxon>
        <taxon>Mucoromycota</taxon>
        <taxon>Glomeromycotina</taxon>
        <taxon>Glomeromycetes</taxon>
        <taxon>Glomerales</taxon>
        <taxon>Glomeraceae</taxon>
        <taxon>Funneliformis</taxon>
    </lineage>
</organism>
<reference evidence="1" key="1">
    <citation type="submission" date="2022-08" db="EMBL/GenBank/DDBJ databases">
        <authorList>
            <person name="Kallberg Y."/>
            <person name="Tangrot J."/>
            <person name="Rosling A."/>
        </authorList>
    </citation>
    <scope>NUCLEOTIDE SEQUENCE</scope>
    <source>
        <strain evidence="1">Wild A</strain>
    </source>
</reference>
<gene>
    <name evidence="1" type="ORF">FWILDA_LOCUS12418</name>
</gene>
<dbReference type="Proteomes" id="UP001153678">
    <property type="component" value="Unassembled WGS sequence"/>
</dbReference>
<dbReference type="AlphaFoldDB" id="A0A9W4T0P1"/>
<dbReference type="OrthoDB" id="10505035at2759"/>
<accession>A0A9W4T0P1</accession>
<sequence length="165" mass="19418">QPNLGIEPTTRFNPVQHSMSEKQLHWLSINDVVPCEEYAEYDKYSSKFRNYFQLSKLQDDVDVVLLTKYFSKISLDKIKLEDMSLKVLRCFLSQTFNINEPILTNEYNILRFTILKLVHEINQSLVSSFERMIPSEDRIGDDDDKRNHDKVYLKALEILPDVAEN</sequence>
<evidence type="ECO:0000313" key="1">
    <source>
        <dbReference type="EMBL" id="CAI2186126.1"/>
    </source>
</evidence>
<evidence type="ECO:0000313" key="2">
    <source>
        <dbReference type="Proteomes" id="UP001153678"/>
    </source>
</evidence>